<proteinExistence type="predicted"/>
<protein>
    <submittedName>
        <fullName evidence="1">Uncharacterized protein</fullName>
    </submittedName>
</protein>
<keyword evidence="2" id="KW-1185">Reference proteome</keyword>
<comment type="caution">
    <text evidence="1">The sequence shown here is derived from an EMBL/GenBank/DDBJ whole genome shotgun (WGS) entry which is preliminary data.</text>
</comment>
<evidence type="ECO:0000313" key="2">
    <source>
        <dbReference type="Proteomes" id="UP000623129"/>
    </source>
</evidence>
<evidence type="ECO:0000313" key="1">
    <source>
        <dbReference type="EMBL" id="KAF3335163.1"/>
    </source>
</evidence>
<reference evidence="1" key="1">
    <citation type="submission" date="2020-01" db="EMBL/GenBank/DDBJ databases">
        <title>Genome sequence of Kobresia littledalei, the first chromosome-level genome in the family Cyperaceae.</title>
        <authorList>
            <person name="Qu G."/>
        </authorList>
    </citation>
    <scope>NUCLEOTIDE SEQUENCE</scope>
    <source>
        <strain evidence="1">C.B.Clarke</strain>
        <tissue evidence="1">Leaf</tissue>
    </source>
</reference>
<dbReference type="AlphaFoldDB" id="A0A833R8W3"/>
<gene>
    <name evidence="1" type="ORF">FCM35_KLT19670</name>
</gene>
<dbReference type="Proteomes" id="UP000623129">
    <property type="component" value="Unassembled WGS sequence"/>
</dbReference>
<organism evidence="1 2">
    <name type="scientific">Carex littledalei</name>
    <dbReference type="NCBI Taxonomy" id="544730"/>
    <lineage>
        <taxon>Eukaryota</taxon>
        <taxon>Viridiplantae</taxon>
        <taxon>Streptophyta</taxon>
        <taxon>Embryophyta</taxon>
        <taxon>Tracheophyta</taxon>
        <taxon>Spermatophyta</taxon>
        <taxon>Magnoliopsida</taxon>
        <taxon>Liliopsida</taxon>
        <taxon>Poales</taxon>
        <taxon>Cyperaceae</taxon>
        <taxon>Cyperoideae</taxon>
        <taxon>Cariceae</taxon>
        <taxon>Carex</taxon>
        <taxon>Carex subgen. Euthyceras</taxon>
    </lineage>
</organism>
<sequence>MVLLNRPDISSQARRANATAMSRSVLDTTYRDSTYTSNLVHIKDRKPERLVRLTFGLCDHTKSLKECGTLVLTKIHITLRNIIPVKTRYRDENNPFRFETDLHKEGIQFLDNLLVPSLRVPGSGIFDLLYHTHTHSHGRTHAHTATHTYIHTYIKEGNVINMQIILVI</sequence>
<accession>A0A833R8W3</accession>
<dbReference type="EMBL" id="SWLB01000008">
    <property type="protein sequence ID" value="KAF3335163.1"/>
    <property type="molecule type" value="Genomic_DNA"/>
</dbReference>
<name>A0A833R8W3_9POAL</name>